<name>A0ABV2Q870_9BURK</name>
<dbReference type="InterPro" id="IPR042100">
    <property type="entry name" value="Bug_dom1"/>
</dbReference>
<dbReference type="InterPro" id="IPR005064">
    <property type="entry name" value="BUG"/>
</dbReference>
<dbReference type="Gene3D" id="3.40.190.150">
    <property type="entry name" value="Bordetella uptake gene, domain 1"/>
    <property type="match status" value="1"/>
</dbReference>
<dbReference type="Pfam" id="PF03401">
    <property type="entry name" value="TctC"/>
    <property type="match status" value="1"/>
</dbReference>
<evidence type="ECO:0000313" key="4">
    <source>
        <dbReference type="Proteomes" id="UP001549320"/>
    </source>
</evidence>
<keyword evidence="4" id="KW-1185">Reference proteome</keyword>
<comment type="similarity">
    <text evidence="1">Belongs to the UPF0065 (bug) family.</text>
</comment>
<dbReference type="RefSeq" id="WP_354443384.1">
    <property type="nucleotide sequence ID" value="NZ_JBEPSH010000004.1"/>
</dbReference>
<keyword evidence="2" id="KW-0732">Signal</keyword>
<evidence type="ECO:0000256" key="1">
    <source>
        <dbReference type="ARBA" id="ARBA00006987"/>
    </source>
</evidence>
<dbReference type="SUPFAM" id="SSF53850">
    <property type="entry name" value="Periplasmic binding protein-like II"/>
    <property type="match status" value="1"/>
</dbReference>
<dbReference type="CDD" id="cd13578">
    <property type="entry name" value="PBP2_Bug27"/>
    <property type="match status" value="1"/>
</dbReference>
<dbReference type="PANTHER" id="PTHR42928:SF5">
    <property type="entry name" value="BLR1237 PROTEIN"/>
    <property type="match status" value="1"/>
</dbReference>
<evidence type="ECO:0000313" key="3">
    <source>
        <dbReference type="EMBL" id="MET4577202.1"/>
    </source>
</evidence>
<dbReference type="PIRSF" id="PIRSF017082">
    <property type="entry name" value="YflP"/>
    <property type="match status" value="1"/>
</dbReference>
<dbReference type="Gene3D" id="3.40.190.10">
    <property type="entry name" value="Periplasmic binding protein-like II"/>
    <property type="match status" value="1"/>
</dbReference>
<feature type="chain" id="PRO_5046396601" evidence="2">
    <location>
        <begin position="31"/>
        <end position="329"/>
    </location>
</feature>
<reference evidence="3 4" key="1">
    <citation type="submission" date="2024-06" db="EMBL/GenBank/DDBJ databases">
        <title>Sorghum-associated microbial communities from plants grown in Nebraska, USA.</title>
        <authorList>
            <person name="Schachtman D."/>
        </authorList>
    </citation>
    <scope>NUCLEOTIDE SEQUENCE [LARGE SCALE GENOMIC DNA]</scope>
    <source>
        <strain evidence="3 4">2709</strain>
    </source>
</reference>
<dbReference type="Proteomes" id="UP001549320">
    <property type="component" value="Unassembled WGS sequence"/>
</dbReference>
<feature type="signal peptide" evidence="2">
    <location>
        <begin position="1"/>
        <end position="30"/>
    </location>
</feature>
<accession>A0ABV2Q870</accession>
<protein>
    <submittedName>
        <fullName evidence="3">Tripartite-type tricarboxylate transporter receptor subunit TctC</fullName>
    </submittedName>
</protein>
<keyword evidence="3" id="KW-0675">Receptor</keyword>
<gene>
    <name evidence="3" type="ORF">ABIE13_002313</name>
</gene>
<dbReference type="PANTHER" id="PTHR42928">
    <property type="entry name" value="TRICARBOXYLATE-BINDING PROTEIN"/>
    <property type="match status" value="1"/>
</dbReference>
<sequence length="329" mass="35213">MSKLQDLTISRRKFSRLLAAAPMAGTSAFAQTSDKYPTKAVRIVVPFAAGGGVDVLARTVGQKLSEQLGAPFLIDNRPGAGTIIGTDVVAKAPADGYSILMAVSTHVTNSFLYQKLPYDPFNDFRTICTLAKPPITLYANAELGLKNISDLINYQKKEKKPVNYGTGGVGTLSHLGAEEFSALSGLPLEHVIYKGGTPALSDTMAGHVPLFFGTVTIGQAAWKVGKVVALGVMADKRQSAMPNVPTFKEQGLNISVSDWYGLLAPKRVPDEVIAILNSKIDGIMNLPDVQERLAGIGIAKSSPQEMQQMLVSESERWGRLIKKLGLKAS</sequence>
<proteinExistence type="inferred from homology"/>
<comment type="caution">
    <text evidence="3">The sequence shown here is derived from an EMBL/GenBank/DDBJ whole genome shotgun (WGS) entry which is preliminary data.</text>
</comment>
<evidence type="ECO:0000256" key="2">
    <source>
        <dbReference type="SAM" id="SignalP"/>
    </source>
</evidence>
<organism evidence="3 4">
    <name type="scientific">Ottowia thiooxydans</name>
    <dbReference type="NCBI Taxonomy" id="219182"/>
    <lineage>
        <taxon>Bacteria</taxon>
        <taxon>Pseudomonadati</taxon>
        <taxon>Pseudomonadota</taxon>
        <taxon>Betaproteobacteria</taxon>
        <taxon>Burkholderiales</taxon>
        <taxon>Comamonadaceae</taxon>
        <taxon>Ottowia</taxon>
    </lineage>
</organism>
<dbReference type="EMBL" id="JBEPSH010000004">
    <property type="protein sequence ID" value="MET4577202.1"/>
    <property type="molecule type" value="Genomic_DNA"/>
</dbReference>